<evidence type="ECO:0000313" key="1">
    <source>
        <dbReference type="EMBL" id="KOF90138.1"/>
    </source>
</evidence>
<dbReference type="AlphaFoldDB" id="A0A0L8HLM4"/>
<proteinExistence type="predicted"/>
<name>A0A0L8HLM4_OCTBM</name>
<dbReference type="OrthoDB" id="6131361at2759"/>
<sequence>KAFERVPLSLIWWSMQKLGIDEWLVRAVQSMYRDATIFQALTEFKTSCPWELLCTDDLVLTAESLPDLEKKFQVWKQGLKSKGLRVNLVKTKVLLSRKTDKSQVPSEKWPCSISKKGFGRNFICCSQCRFWTHKRFSFLAFTMSSILISSSLQSS</sequence>
<reference evidence="1" key="1">
    <citation type="submission" date="2015-07" db="EMBL/GenBank/DDBJ databases">
        <title>MeaNS - Measles Nucleotide Surveillance Program.</title>
        <authorList>
            <person name="Tran T."/>
            <person name="Druce J."/>
        </authorList>
    </citation>
    <scope>NUCLEOTIDE SEQUENCE</scope>
    <source>
        <strain evidence="1">UCB-OBI-ISO-001</strain>
        <tissue evidence="1">Gonad</tissue>
    </source>
</reference>
<protein>
    <recommendedName>
        <fullName evidence="2">Reverse transcriptase domain-containing protein</fullName>
    </recommendedName>
</protein>
<accession>A0A0L8HLM4</accession>
<evidence type="ECO:0008006" key="2">
    <source>
        <dbReference type="Google" id="ProtNLM"/>
    </source>
</evidence>
<organism evidence="1">
    <name type="scientific">Octopus bimaculoides</name>
    <name type="common">California two-spotted octopus</name>
    <dbReference type="NCBI Taxonomy" id="37653"/>
    <lineage>
        <taxon>Eukaryota</taxon>
        <taxon>Metazoa</taxon>
        <taxon>Spiralia</taxon>
        <taxon>Lophotrochozoa</taxon>
        <taxon>Mollusca</taxon>
        <taxon>Cephalopoda</taxon>
        <taxon>Coleoidea</taxon>
        <taxon>Octopodiformes</taxon>
        <taxon>Octopoda</taxon>
        <taxon>Incirrata</taxon>
        <taxon>Octopodidae</taxon>
        <taxon>Octopus</taxon>
    </lineage>
</organism>
<gene>
    <name evidence="1" type="ORF">OCBIM_22011720mg</name>
</gene>
<dbReference type="EMBL" id="KQ417826">
    <property type="protein sequence ID" value="KOF90138.1"/>
    <property type="molecule type" value="Genomic_DNA"/>
</dbReference>
<feature type="non-terminal residue" evidence="1">
    <location>
        <position position="1"/>
    </location>
</feature>